<comment type="cofactor">
    <cofactor evidence="1">
        <name>Mg(2+)</name>
        <dbReference type="ChEBI" id="CHEBI:18420"/>
    </cofactor>
</comment>
<dbReference type="GO" id="GO:0005737">
    <property type="term" value="C:cytoplasm"/>
    <property type="evidence" value="ECO:0007669"/>
    <property type="project" value="TreeGrafter"/>
</dbReference>
<evidence type="ECO:0000256" key="18">
    <source>
        <dbReference type="ARBA" id="ARBA00047493"/>
    </source>
</evidence>
<comment type="function">
    <text evidence="2">Functions in two distinct reactions of the de novo folate biosynthetic pathway. Catalyzes the addition of a glutamate residue to dihydropteroate (7,8-dihydropteroate or H2Pte) to form dihydrofolate (7,8-dihydrofolate monoglutamate or H2Pte-Glu). Also catalyzes successive additions of L-glutamate to tetrahydrofolate or 10-formyltetrahydrofolate or 5,10-methylenetetrahydrofolate, leading to folylpolyglutamate derivatives.</text>
</comment>
<feature type="domain" description="Mur ligase central" evidence="24">
    <location>
        <begin position="55"/>
        <end position="283"/>
    </location>
</feature>
<dbReference type="GO" id="GO:0005524">
    <property type="term" value="F:ATP binding"/>
    <property type="evidence" value="ECO:0007669"/>
    <property type="project" value="UniProtKB-KW"/>
</dbReference>
<dbReference type="SUPFAM" id="SSF53623">
    <property type="entry name" value="MurD-like peptide ligases, catalytic domain"/>
    <property type="match status" value="1"/>
</dbReference>
<evidence type="ECO:0000256" key="15">
    <source>
        <dbReference type="ARBA" id="ARBA00030048"/>
    </source>
</evidence>
<proteinExistence type="inferred from homology"/>
<evidence type="ECO:0000256" key="11">
    <source>
        <dbReference type="ARBA" id="ARBA00022741"/>
    </source>
</evidence>
<dbReference type="NCBIfam" id="TIGR01499">
    <property type="entry name" value="folC"/>
    <property type="match status" value="1"/>
</dbReference>
<dbReference type="PANTHER" id="PTHR11136">
    <property type="entry name" value="FOLYLPOLYGLUTAMATE SYNTHASE-RELATED"/>
    <property type="match status" value="1"/>
</dbReference>
<dbReference type="InterPro" id="IPR018109">
    <property type="entry name" value="Folylpolyglutamate_synth_CS"/>
</dbReference>
<evidence type="ECO:0000256" key="13">
    <source>
        <dbReference type="ARBA" id="ARBA00022842"/>
    </source>
</evidence>
<evidence type="ECO:0000256" key="2">
    <source>
        <dbReference type="ARBA" id="ARBA00002714"/>
    </source>
</evidence>
<keyword evidence="14" id="KW-0289">Folate biosynthesis</keyword>
<dbReference type="PANTHER" id="PTHR11136:SF0">
    <property type="entry name" value="DIHYDROFOLATE SYNTHETASE-RELATED"/>
    <property type="match status" value="1"/>
</dbReference>
<comment type="similarity">
    <text evidence="5 22">Belongs to the folylpolyglutamate synthase family.</text>
</comment>
<comment type="catalytic activity">
    <reaction evidence="18">
        <text>(6S)-5,6,7,8-tetrahydrofolyl-(gamma-L-Glu)(n) + L-glutamate + ATP = (6S)-5,6,7,8-tetrahydrofolyl-(gamma-L-Glu)(n+1) + ADP + phosphate + H(+)</text>
        <dbReference type="Rhea" id="RHEA:10580"/>
        <dbReference type="Rhea" id="RHEA-COMP:14738"/>
        <dbReference type="Rhea" id="RHEA-COMP:14740"/>
        <dbReference type="ChEBI" id="CHEBI:15378"/>
        <dbReference type="ChEBI" id="CHEBI:29985"/>
        <dbReference type="ChEBI" id="CHEBI:30616"/>
        <dbReference type="ChEBI" id="CHEBI:43474"/>
        <dbReference type="ChEBI" id="CHEBI:141005"/>
        <dbReference type="ChEBI" id="CHEBI:456216"/>
        <dbReference type="EC" id="6.3.2.17"/>
    </reaction>
</comment>
<keyword evidence="10" id="KW-0479">Metal-binding</keyword>
<dbReference type="EMBL" id="JACHGJ010000001">
    <property type="protein sequence ID" value="MBB6478605.1"/>
    <property type="molecule type" value="Genomic_DNA"/>
</dbReference>
<dbReference type="FunFam" id="3.40.1190.10:FF:000011">
    <property type="entry name" value="Folylpolyglutamate synthase/dihydrofolate synthase"/>
    <property type="match status" value="1"/>
</dbReference>
<keyword evidence="12 22" id="KW-0067">ATP-binding</keyword>
<evidence type="ECO:0000256" key="19">
    <source>
        <dbReference type="ARBA" id="ARBA00047808"/>
    </source>
</evidence>
<dbReference type="GO" id="GO:0008841">
    <property type="term" value="F:dihydrofolate synthase activity"/>
    <property type="evidence" value="ECO:0007669"/>
    <property type="project" value="UniProtKB-EC"/>
</dbReference>
<accession>A0A841R412</accession>
<comment type="caution">
    <text evidence="25">The sequence shown here is derived from an EMBL/GenBank/DDBJ whole genome shotgun (WGS) entry which is preliminary data.</text>
</comment>
<keyword evidence="26" id="KW-1185">Reference proteome</keyword>
<evidence type="ECO:0000256" key="6">
    <source>
        <dbReference type="ARBA" id="ARBA00013023"/>
    </source>
</evidence>
<comment type="pathway">
    <text evidence="3">Cofactor biosynthesis; tetrahydrofolate biosynthesis; 7,8-dihydrofolate from 2-amino-4-hydroxy-6-hydroxymethyl-7,8-dihydropteridine diphosphate and 4-aminobenzoate: step 2/2.</text>
</comment>
<evidence type="ECO:0000256" key="10">
    <source>
        <dbReference type="ARBA" id="ARBA00022723"/>
    </source>
</evidence>
<evidence type="ECO:0000256" key="3">
    <source>
        <dbReference type="ARBA" id="ARBA00004799"/>
    </source>
</evidence>
<evidence type="ECO:0000256" key="16">
    <source>
        <dbReference type="ARBA" id="ARBA00030592"/>
    </source>
</evidence>
<evidence type="ECO:0000256" key="17">
    <source>
        <dbReference type="ARBA" id="ARBA00032510"/>
    </source>
</evidence>
<keyword evidence="11 22" id="KW-0547">Nucleotide-binding</keyword>
<evidence type="ECO:0000256" key="14">
    <source>
        <dbReference type="ARBA" id="ARBA00022909"/>
    </source>
</evidence>
<evidence type="ECO:0000259" key="24">
    <source>
        <dbReference type="Pfam" id="PF08245"/>
    </source>
</evidence>
<dbReference type="EC" id="6.3.2.12" evidence="6"/>
<evidence type="ECO:0000256" key="1">
    <source>
        <dbReference type="ARBA" id="ARBA00001946"/>
    </source>
</evidence>
<dbReference type="InterPro" id="IPR013221">
    <property type="entry name" value="Mur_ligase_cen"/>
</dbReference>
<dbReference type="InterPro" id="IPR036565">
    <property type="entry name" value="Mur-like_cat_sf"/>
</dbReference>
<organism evidence="25 26">
    <name type="scientific">Spirochaeta isovalerica</name>
    <dbReference type="NCBI Taxonomy" id="150"/>
    <lineage>
        <taxon>Bacteria</taxon>
        <taxon>Pseudomonadati</taxon>
        <taxon>Spirochaetota</taxon>
        <taxon>Spirochaetia</taxon>
        <taxon>Spirochaetales</taxon>
        <taxon>Spirochaetaceae</taxon>
        <taxon>Spirochaeta</taxon>
    </lineage>
</organism>
<reference evidence="25 26" key="1">
    <citation type="submission" date="2020-08" db="EMBL/GenBank/DDBJ databases">
        <title>Genomic Encyclopedia of Type Strains, Phase IV (KMG-IV): sequencing the most valuable type-strain genomes for metagenomic binning, comparative biology and taxonomic classification.</title>
        <authorList>
            <person name="Goeker M."/>
        </authorList>
    </citation>
    <scope>NUCLEOTIDE SEQUENCE [LARGE SCALE GENOMIC DNA]</scope>
    <source>
        <strain evidence="25 26">DSM 2461</strain>
    </source>
</reference>
<dbReference type="RefSeq" id="WP_184742603.1">
    <property type="nucleotide sequence ID" value="NZ_JACHGJ010000001.1"/>
</dbReference>
<dbReference type="SUPFAM" id="SSF53244">
    <property type="entry name" value="MurD-like peptide ligases, peptide-binding domain"/>
    <property type="match status" value="1"/>
</dbReference>
<comment type="pathway">
    <text evidence="4">Cofactor biosynthesis; tetrahydrofolylpolyglutamate biosynthesis.</text>
</comment>
<evidence type="ECO:0000256" key="9">
    <source>
        <dbReference type="ARBA" id="ARBA00022598"/>
    </source>
</evidence>
<evidence type="ECO:0000256" key="21">
    <source>
        <dbReference type="ARBA" id="ARBA00049161"/>
    </source>
</evidence>
<evidence type="ECO:0000256" key="5">
    <source>
        <dbReference type="ARBA" id="ARBA00008276"/>
    </source>
</evidence>
<dbReference type="Pfam" id="PF02875">
    <property type="entry name" value="Mur_ligase_C"/>
    <property type="match status" value="1"/>
</dbReference>
<evidence type="ECO:0000256" key="7">
    <source>
        <dbReference type="ARBA" id="ARBA00013025"/>
    </source>
</evidence>
<dbReference type="PIRSF" id="PIRSF001563">
    <property type="entry name" value="Folylpolyglu_synth"/>
    <property type="match status" value="1"/>
</dbReference>
<dbReference type="InterPro" id="IPR036615">
    <property type="entry name" value="Mur_ligase_C_dom_sf"/>
</dbReference>
<dbReference type="EC" id="6.3.2.17" evidence="7"/>
<evidence type="ECO:0000256" key="22">
    <source>
        <dbReference type="PIRNR" id="PIRNR001563"/>
    </source>
</evidence>
<comment type="catalytic activity">
    <reaction evidence="20">
        <text>(6R)-5,10-methylenetetrahydrofolyl-(gamma-L-Glu)(n) + L-glutamate + ATP = (6R)-5,10-methylenetetrahydrofolyl-(gamma-L-Glu)(n+1) + ADP + phosphate + H(+)</text>
        <dbReference type="Rhea" id="RHEA:51912"/>
        <dbReference type="Rhea" id="RHEA-COMP:13257"/>
        <dbReference type="Rhea" id="RHEA-COMP:13258"/>
        <dbReference type="ChEBI" id="CHEBI:15378"/>
        <dbReference type="ChEBI" id="CHEBI:29985"/>
        <dbReference type="ChEBI" id="CHEBI:30616"/>
        <dbReference type="ChEBI" id="CHEBI:43474"/>
        <dbReference type="ChEBI" id="CHEBI:136572"/>
        <dbReference type="ChEBI" id="CHEBI:456216"/>
        <dbReference type="EC" id="6.3.2.17"/>
    </reaction>
</comment>
<dbReference type="Proteomes" id="UP000587760">
    <property type="component" value="Unassembled WGS sequence"/>
</dbReference>
<protein>
    <recommendedName>
        <fullName evidence="8">Dihydrofolate synthase/folylpolyglutamate synthase</fullName>
        <ecNumber evidence="6">6.3.2.12</ecNumber>
        <ecNumber evidence="7">6.3.2.17</ecNumber>
    </recommendedName>
    <alternativeName>
        <fullName evidence="17">Folylpoly-gamma-glutamate synthetase-dihydrofolate synthetase</fullName>
    </alternativeName>
    <alternativeName>
        <fullName evidence="15">Folylpolyglutamate synthetase</fullName>
    </alternativeName>
    <alternativeName>
        <fullName evidence="16">Tetrahydrofolylpolyglutamate synthase</fullName>
    </alternativeName>
</protein>
<dbReference type="GO" id="GO:0046656">
    <property type="term" value="P:folic acid biosynthetic process"/>
    <property type="evidence" value="ECO:0007669"/>
    <property type="project" value="UniProtKB-KW"/>
</dbReference>
<comment type="catalytic activity">
    <reaction evidence="21">
        <text>7,8-dihydropteroate + L-glutamate + ATP = 7,8-dihydrofolate + ADP + phosphate + H(+)</text>
        <dbReference type="Rhea" id="RHEA:23584"/>
        <dbReference type="ChEBI" id="CHEBI:15378"/>
        <dbReference type="ChEBI" id="CHEBI:17839"/>
        <dbReference type="ChEBI" id="CHEBI:29985"/>
        <dbReference type="ChEBI" id="CHEBI:30616"/>
        <dbReference type="ChEBI" id="CHEBI:43474"/>
        <dbReference type="ChEBI" id="CHEBI:57451"/>
        <dbReference type="ChEBI" id="CHEBI:456216"/>
        <dbReference type="EC" id="6.3.2.12"/>
    </reaction>
</comment>
<dbReference type="InterPro" id="IPR001645">
    <property type="entry name" value="Folylpolyglutamate_synth"/>
</dbReference>
<gene>
    <name evidence="25" type="ORF">HNR50_000238</name>
</gene>
<dbReference type="Gene3D" id="3.90.190.20">
    <property type="entry name" value="Mur ligase, C-terminal domain"/>
    <property type="match status" value="1"/>
</dbReference>
<dbReference type="GO" id="GO:0046872">
    <property type="term" value="F:metal ion binding"/>
    <property type="evidence" value="ECO:0007669"/>
    <property type="project" value="UniProtKB-KW"/>
</dbReference>
<dbReference type="AlphaFoldDB" id="A0A841R412"/>
<evidence type="ECO:0000313" key="26">
    <source>
        <dbReference type="Proteomes" id="UP000587760"/>
    </source>
</evidence>
<dbReference type="GO" id="GO:0004326">
    <property type="term" value="F:tetrahydrofolylpolyglutamate synthase activity"/>
    <property type="evidence" value="ECO:0007669"/>
    <property type="project" value="UniProtKB-EC"/>
</dbReference>
<evidence type="ECO:0000259" key="23">
    <source>
        <dbReference type="Pfam" id="PF02875"/>
    </source>
</evidence>
<dbReference type="Pfam" id="PF08245">
    <property type="entry name" value="Mur_ligase_M"/>
    <property type="match status" value="1"/>
</dbReference>
<evidence type="ECO:0000256" key="20">
    <source>
        <dbReference type="ARBA" id="ARBA00049035"/>
    </source>
</evidence>
<keyword evidence="9 22" id="KW-0436">Ligase</keyword>
<name>A0A841R412_9SPIO</name>
<dbReference type="Gene3D" id="3.40.1190.10">
    <property type="entry name" value="Mur-like, catalytic domain"/>
    <property type="match status" value="1"/>
</dbReference>
<evidence type="ECO:0000256" key="12">
    <source>
        <dbReference type="ARBA" id="ARBA00022840"/>
    </source>
</evidence>
<evidence type="ECO:0000256" key="8">
    <source>
        <dbReference type="ARBA" id="ARBA00019357"/>
    </source>
</evidence>
<evidence type="ECO:0000256" key="4">
    <source>
        <dbReference type="ARBA" id="ARBA00005150"/>
    </source>
</evidence>
<evidence type="ECO:0000313" key="25">
    <source>
        <dbReference type="EMBL" id="MBB6478605.1"/>
    </source>
</evidence>
<dbReference type="InterPro" id="IPR004101">
    <property type="entry name" value="Mur_ligase_C"/>
</dbReference>
<comment type="catalytic activity">
    <reaction evidence="19">
        <text>10-formyltetrahydrofolyl-(gamma-L-Glu)(n) + L-glutamate + ATP = 10-formyltetrahydrofolyl-(gamma-L-Glu)(n+1) + ADP + phosphate + H(+)</text>
        <dbReference type="Rhea" id="RHEA:51904"/>
        <dbReference type="Rhea" id="RHEA-COMP:13088"/>
        <dbReference type="Rhea" id="RHEA-COMP:14300"/>
        <dbReference type="ChEBI" id="CHEBI:15378"/>
        <dbReference type="ChEBI" id="CHEBI:29985"/>
        <dbReference type="ChEBI" id="CHEBI:30616"/>
        <dbReference type="ChEBI" id="CHEBI:43474"/>
        <dbReference type="ChEBI" id="CHEBI:134413"/>
        <dbReference type="ChEBI" id="CHEBI:456216"/>
        <dbReference type="EC" id="6.3.2.17"/>
    </reaction>
</comment>
<dbReference type="PROSITE" id="PS01012">
    <property type="entry name" value="FOLYLPOLYGLU_SYNT_2"/>
    <property type="match status" value="1"/>
</dbReference>
<keyword evidence="13" id="KW-0460">Magnesium</keyword>
<feature type="domain" description="Mur ligase C-terminal" evidence="23">
    <location>
        <begin position="308"/>
        <end position="427"/>
    </location>
</feature>
<sequence>MTMFKNSAEGFRWMEAFTNFEKVPDLTKRGYRLDRMKLLLQCFSNPHLDIKTIHIAGSKGKGSTAVFAASILMEAGFKTGMYTSPHISDYRERITVNNQFAPESVYLKNMLLIKELIEGDEYLSLPGGSEPTTFELLTLLAFLVFRDSGCDWVVLETGLGGRLDATNLVDPRAVFLTPIELEHRDLLGDTIEKIAYEKAGIIKKNRPVFSSAQCSEALSVFKEKAQTENAPLYILPDLIEKSETDTAFPRSRMYIKWKNDRFNLAELKMYGNHQGDNCALAIAGMHKILPEITDDLINRAVAKAFIPGRMEVLGSRPAFMIDGAHTKRSVTMALETFSSLFKKKGILIFGSVEGKDADAMAEVLAKNFEAVIISRPGTFKKSQPAELYKLFAKFNRNCYLIEDPFEAAEKARELSDSDKPILVTGSFYMAAEIRKFLKIKEK</sequence>